<protein>
    <submittedName>
        <fullName evidence="1">Uncharacterized protein</fullName>
    </submittedName>
</protein>
<reference evidence="1" key="1">
    <citation type="submission" date="2020-11" db="EMBL/GenBank/DDBJ databases">
        <authorList>
            <person name="Tran Van P."/>
        </authorList>
    </citation>
    <scope>NUCLEOTIDE SEQUENCE</scope>
</reference>
<organism evidence="1">
    <name type="scientific">Timema cristinae</name>
    <name type="common">Walking stick</name>
    <dbReference type="NCBI Taxonomy" id="61476"/>
    <lineage>
        <taxon>Eukaryota</taxon>
        <taxon>Metazoa</taxon>
        <taxon>Ecdysozoa</taxon>
        <taxon>Arthropoda</taxon>
        <taxon>Hexapoda</taxon>
        <taxon>Insecta</taxon>
        <taxon>Pterygota</taxon>
        <taxon>Neoptera</taxon>
        <taxon>Polyneoptera</taxon>
        <taxon>Phasmatodea</taxon>
        <taxon>Timematodea</taxon>
        <taxon>Timematoidea</taxon>
        <taxon>Timematidae</taxon>
        <taxon>Timema</taxon>
    </lineage>
</organism>
<evidence type="ECO:0000313" key="1">
    <source>
        <dbReference type="EMBL" id="CAD7399664.1"/>
    </source>
</evidence>
<dbReference type="EMBL" id="OC317899">
    <property type="protein sequence ID" value="CAD7399664.1"/>
    <property type="molecule type" value="Genomic_DNA"/>
</dbReference>
<sequence length="136" mass="15461">MSMPEDPVVLSTCTLKSQLGKWDYDSVKLLIETLLTVSGENDVEKLRKPIPSTVWDSVGTRINIHPSKCKSYWNNKLSTQLFARDPCGNRGFQFSNKRIKQEIPFHSFLNDWPNNIQPIGIWGHGSQINGAIFQTI</sequence>
<proteinExistence type="predicted"/>
<dbReference type="AlphaFoldDB" id="A0A7R9CQP1"/>
<gene>
    <name evidence="1" type="ORF">TCEB3V08_LOCUS5121</name>
</gene>
<accession>A0A7R9CQP1</accession>
<name>A0A7R9CQP1_TIMCR</name>